<evidence type="ECO:0000256" key="2">
    <source>
        <dbReference type="ARBA" id="ARBA00009034"/>
    </source>
</evidence>
<comment type="caution">
    <text evidence="7">The sequence shown here is derived from an EMBL/GenBank/DDBJ whole genome shotgun (WGS) entry which is preliminary data.</text>
</comment>
<keyword evidence="6" id="KW-1015">Disulfide bond</keyword>
<evidence type="ECO:0008006" key="9">
    <source>
        <dbReference type="Google" id="ProtNLM"/>
    </source>
</evidence>
<dbReference type="PRINTS" id="PR02004">
    <property type="entry name" value="RELAXIN"/>
</dbReference>
<keyword evidence="3" id="KW-0964">Secreted</keyword>
<evidence type="ECO:0000313" key="7">
    <source>
        <dbReference type="EMBL" id="TKC45904.1"/>
    </source>
</evidence>
<dbReference type="Proteomes" id="UP000308365">
    <property type="component" value="Unassembled WGS sequence"/>
</dbReference>
<gene>
    <name evidence="7" type="ORF">EI555_013372</name>
</gene>
<proteinExistence type="inferred from homology"/>
<keyword evidence="5" id="KW-0372">Hormone</keyword>
<dbReference type="PANTHER" id="PTHR12004:SF1">
    <property type="entry name" value="INSULIN-LIKE PEPTIDE INSL6"/>
    <property type="match status" value="1"/>
</dbReference>
<dbReference type="InterPro" id="IPR051042">
    <property type="entry name" value="Repro_Hormone_Insulin-like"/>
</dbReference>
<evidence type="ECO:0000313" key="8">
    <source>
        <dbReference type="Proteomes" id="UP000308365"/>
    </source>
</evidence>
<evidence type="ECO:0000256" key="6">
    <source>
        <dbReference type="ARBA" id="ARBA00023157"/>
    </source>
</evidence>
<accession>A0A4U1F901</accession>
<feature type="non-terminal residue" evidence="7">
    <location>
        <position position="202"/>
    </location>
</feature>
<evidence type="ECO:0000256" key="4">
    <source>
        <dbReference type="ARBA" id="ARBA00022685"/>
    </source>
</evidence>
<sequence>MHHQLKSSLAACAQLHPADADGKILLSSINNHAETLNTMSESIPNLPQELKTTLSERQPSLMEFRRRRRSPSLGVLARSARENQKVARCARAIVGQEAVRALGGRVCIGGPGIPWLLCLCVGLLLVRVSCELNDISRARKLCGRHLLQEIVKLCGSVNWSHIEEEKPFTQLLSQASEKVETFIPDRLESSQTTFPVWRRATN</sequence>
<reference evidence="8" key="1">
    <citation type="journal article" date="2019" name="IScience">
        <title>Narwhal Genome Reveals Long-Term Low Genetic Diversity despite Current Large Abundance Size.</title>
        <authorList>
            <person name="Westbury M.V."/>
            <person name="Petersen B."/>
            <person name="Garde E."/>
            <person name="Heide-Jorgensen M.P."/>
            <person name="Lorenzen E.D."/>
        </authorList>
    </citation>
    <scope>NUCLEOTIDE SEQUENCE [LARGE SCALE GENOMIC DNA]</scope>
</reference>
<organism evidence="7 8">
    <name type="scientific">Monodon monoceros</name>
    <name type="common">Narwhal</name>
    <name type="synonym">Ceratodon monodon</name>
    <dbReference type="NCBI Taxonomy" id="40151"/>
    <lineage>
        <taxon>Eukaryota</taxon>
        <taxon>Metazoa</taxon>
        <taxon>Chordata</taxon>
        <taxon>Craniata</taxon>
        <taxon>Vertebrata</taxon>
        <taxon>Euteleostomi</taxon>
        <taxon>Mammalia</taxon>
        <taxon>Eutheria</taxon>
        <taxon>Laurasiatheria</taxon>
        <taxon>Artiodactyla</taxon>
        <taxon>Whippomorpha</taxon>
        <taxon>Cetacea</taxon>
        <taxon>Odontoceti</taxon>
        <taxon>Monodontidae</taxon>
        <taxon>Monodon</taxon>
    </lineage>
</organism>
<protein>
    <recommendedName>
        <fullName evidence="9">Insulin-like domain-containing protein</fullName>
    </recommendedName>
</protein>
<dbReference type="PANTHER" id="PTHR12004">
    <property type="entry name" value="RELAXIN"/>
    <property type="match status" value="1"/>
</dbReference>
<comment type="subcellular location">
    <subcellularLocation>
        <location evidence="1">Secreted</location>
    </subcellularLocation>
</comment>
<evidence type="ECO:0000256" key="1">
    <source>
        <dbReference type="ARBA" id="ARBA00004613"/>
    </source>
</evidence>
<evidence type="ECO:0000256" key="3">
    <source>
        <dbReference type="ARBA" id="ARBA00022525"/>
    </source>
</evidence>
<evidence type="ECO:0000256" key="5">
    <source>
        <dbReference type="ARBA" id="ARBA00022702"/>
    </source>
</evidence>
<name>A0A4U1F901_MONMO</name>
<comment type="similarity">
    <text evidence="2">Belongs to the insulin family.</text>
</comment>
<dbReference type="GO" id="GO:0005576">
    <property type="term" value="C:extracellular region"/>
    <property type="evidence" value="ECO:0007669"/>
    <property type="project" value="UniProtKB-SubCell"/>
</dbReference>
<dbReference type="EMBL" id="RWIC01000296">
    <property type="protein sequence ID" value="TKC45904.1"/>
    <property type="molecule type" value="Genomic_DNA"/>
</dbReference>
<dbReference type="InterPro" id="IPR022421">
    <property type="entry name" value="Relaxin"/>
</dbReference>
<keyword evidence="4" id="KW-0165">Cleavage on pair of basic residues</keyword>
<dbReference type="AlphaFoldDB" id="A0A4U1F901"/>
<dbReference type="GO" id="GO:0005179">
    <property type="term" value="F:hormone activity"/>
    <property type="evidence" value="ECO:0007669"/>
    <property type="project" value="UniProtKB-KW"/>
</dbReference>